<gene>
    <name evidence="1" type="primary">swrD_7</name>
    <name evidence="1" type="ORF">SDC9_148528</name>
</gene>
<dbReference type="Pfam" id="PF06289">
    <property type="entry name" value="FlbD"/>
    <property type="match status" value="1"/>
</dbReference>
<sequence>MIMLTKLNGVEFVLNCDHIETIQESPDTTIQLTNGKIYIVRESMQQVVELATAYRKNIFSKLYNRGDFGG</sequence>
<protein>
    <submittedName>
        <fullName evidence="1">Swarming motility protein SwrD</fullName>
    </submittedName>
</protein>
<dbReference type="PANTHER" id="PTHR39185">
    <property type="entry name" value="SWARMING MOTILITY PROTEIN SWRD"/>
    <property type="match status" value="1"/>
</dbReference>
<name>A0A645EJK8_9ZZZZ</name>
<reference evidence="1" key="1">
    <citation type="submission" date="2019-08" db="EMBL/GenBank/DDBJ databases">
        <authorList>
            <person name="Kucharzyk K."/>
            <person name="Murdoch R.W."/>
            <person name="Higgins S."/>
            <person name="Loffler F."/>
        </authorList>
    </citation>
    <scope>NUCLEOTIDE SEQUENCE</scope>
</reference>
<dbReference type="EMBL" id="VSSQ01047337">
    <property type="protein sequence ID" value="MPN01319.1"/>
    <property type="molecule type" value="Genomic_DNA"/>
</dbReference>
<dbReference type="AlphaFoldDB" id="A0A645EJK8"/>
<proteinExistence type="predicted"/>
<dbReference type="InterPro" id="IPR009384">
    <property type="entry name" value="SwrD-like"/>
</dbReference>
<organism evidence="1">
    <name type="scientific">bioreactor metagenome</name>
    <dbReference type="NCBI Taxonomy" id="1076179"/>
    <lineage>
        <taxon>unclassified sequences</taxon>
        <taxon>metagenomes</taxon>
        <taxon>ecological metagenomes</taxon>
    </lineage>
</organism>
<evidence type="ECO:0000313" key="1">
    <source>
        <dbReference type="EMBL" id="MPN01319.1"/>
    </source>
</evidence>
<comment type="caution">
    <text evidence="1">The sequence shown here is derived from an EMBL/GenBank/DDBJ whole genome shotgun (WGS) entry which is preliminary data.</text>
</comment>
<dbReference type="PANTHER" id="PTHR39185:SF1">
    <property type="entry name" value="SWARMING MOTILITY PROTEIN SWRD"/>
    <property type="match status" value="1"/>
</dbReference>
<accession>A0A645EJK8</accession>